<evidence type="ECO:0000313" key="3">
    <source>
        <dbReference type="Proteomes" id="UP000815677"/>
    </source>
</evidence>
<protein>
    <submittedName>
        <fullName evidence="2">Acid protease</fullName>
    </submittedName>
</protein>
<feature type="domain" description="Peptidase A1" evidence="1">
    <location>
        <begin position="82"/>
        <end position="207"/>
    </location>
</feature>
<dbReference type="InterPro" id="IPR021109">
    <property type="entry name" value="Peptidase_aspartic_dom_sf"/>
</dbReference>
<organism evidence="2 3">
    <name type="scientific">Mycena chlorophos</name>
    <name type="common">Agaric fungus</name>
    <name type="synonym">Agaricus chlorophos</name>
    <dbReference type="NCBI Taxonomy" id="658473"/>
    <lineage>
        <taxon>Eukaryota</taxon>
        <taxon>Fungi</taxon>
        <taxon>Dikarya</taxon>
        <taxon>Basidiomycota</taxon>
        <taxon>Agaricomycotina</taxon>
        <taxon>Agaricomycetes</taxon>
        <taxon>Agaricomycetidae</taxon>
        <taxon>Agaricales</taxon>
        <taxon>Marasmiineae</taxon>
        <taxon>Mycenaceae</taxon>
        <taxon>Mycena</taxon>
    </lineage>
</organism>
<dbReference type="EMBL" id="DF849869">
    <property type="protein sequence ID" value="GAT59522.1"/>
    <property type="molecule type" value="Genomic_DNA"/>
</dbReference>
<sequence>MHHIPVQEERVQANRPFTHMHQALRNADHEQTIRLLVGLQHGPIRNTGTAIHSRRTVGAIILSAPSRWRAAGEFYPRLQGYGTTLILISSSAFQAYLKATNGTQDQSTGQIIVTPDQFKQMKNFCLIFNTTTGETSRKCLTPDQQVWPTSQYAAIGGKCGNIYLVIADIGSVPVLSGSGIDFIAGQTFQQAYYTEYGRSPNQIGFATRPSNPAGANYDPNFTCPTSSGGGISL</sequence>
<keyword evidence="2" id="KW-0378">Hydrolase</keyword>
<proteinExistence type="predicted"/>
<name>A0ABQ0M8G0_MYCCL</name>
<dbReference type="GO" id="GO:0006508">
    <property type="term" value="P:proteolysis"/>
    <property type="evidence" value="ECO:0007669"/>
    <property type="project" value="UniProtKB-KW"/>
</dbReference>
<reference evidence="2" key="1">
    <citation type="submission" date="2014-09" db="EMBL/GenBank/DDBJ databases">
        <title>Genome sequence of the luminous mushroom Mycena chlorophos for searching fungal bioluminescence genes.</title>
        <authorList>
            <person name="Tanaka Y."/>
            <person name="Kasuga D."/>
            <person name="Oba Y."/>
            <person name="Hase S."/>
            <person name="Sato K."/>
            <person name="Oba Y."/>
            <person name="Sakakibara Y."/>
        </authorList>
    </citation>
    <scope>NUCLEOTIDE SEQUENCE</scope>
</reference>
<dbReference type="InterPro" id="IPR033121">
    <property type="entry name" value="PEPTIDASE_A1"/>
</dbReference>
<keyword evidence="2" id="KW-0645">Protease</keyword>
<dbReference type="Pfam" id="PF00026">
    <property type="entry name" value="Asp"/>
    <property type="match status" value="1"/>
</dbReference>
<evidence type="ECO:0000259" key="1">
    <source>
        <dbReference type="Pfam" id="PF00026"/>
    </source>
</evidence>
<dbReference type="Gene3D" id="2.40.70.10">
    <property type="entry name" value="Acid Proteases"/>
    <property type="match status" value="1"/>
</dbReference>
<dbReference type="GO" id="GO:0008233">
    <property type="term" value="F:peptidase activity"/>
    <property type="evidence" value="ECO:0007669"/>
    <property type="project" value="UniProtKB-KW"/>
</dbReference>
<gene>
    <name evidence="2" type="ORF">MCHLO_15797</name>
</gene>
<evidence type="ECO:0000313" key="2">
    <source>
        <dbReference type="EMBL" id="GAT59522.1"/>
    </source>
</evidence>
<dbReference type="Proteomes" id="UP000815677">
    <property type="component" value="Unassembled WGS sequence"/>
</dbReference>
<dbReference type="SUPFAM" id="SSF50630">
    <property type="entry name" value="Acid proteases"/>
    <property type="match status" value="1"/>
</dbReference>
<keyword evidence="3" id="KW-1185">Reference proteome</keyword>
<accession>A0ABQ0M8G0</accession>